<evidence type="ECO:0000256" key="11">
    <source>
        <dbReference type="ARBA" id="ARBA00048493"/>
    </source>
</evidence>
<evidence type="ECO:0000256" key="2">
    <source>
        <dbReference type="ARBA" id="ARBA00005208"/>
    </source>
</evidence>
<reference evidence="13" key="1">
    <citation type="submission" date="2020-04" db="EMBL/GenBank/DDBJ databases">
        <authorList>
            <person name="Zhang T."/>
        </authorList>
    </citation>
    <scope>NUCLEOTIDE SEQUENCE</scope>
    <source>
        <strain evidence="13">HKST-UBA11</strain>
    </source>
</reference>
<dbReference type="GO" id="GO:0003977">
    <property type="term" value="F:UDP-N-acetylglucosamine diphosphorylase activity"/>
    <property type="evidence" value="ECO:0007669"/>
    <property type="project" value="UniProtKB-EC"/>
</dbReference>
<comment type="caution">
    <text evidence="13">The sequence shown here is derived from an EMBL/GenBank/DDBJ whole genome shotgun (WGS) entry which is preliminary data.</text>
</comment>
<comment type="pathway">
    <text evidence="2">Nucleotide-sugar biosynthesis; UDP-N-acetyl-alpha-D-glucosamine biosynthesis; UDP-N-acetyl-alpha-D-glucosamine from N-acetyl-alpha-D-glucosamine 1-phosphate: step 1/1.</text>
</comment>
<dbReference type="Proteomes" id="UP000754563">
    <property type="component" value="Unassembled WGS sequence"/>
</dbReference>
<comment type="similarity">
    <text evidence="4">In the N-terminal section; belongs to the N-acetylglucosamine-1-phosphate uridyltransferase family.</text>
</comment>
<evidence type="ECO:0000256" key="3">
    <source>
        <dbReference type="ARBA" id="ARBA00007707"/>
    </source>
</evidence>
<evidence type="ECO:0000256" key="5">
    <source>
        <dbReference type="ARBA" id="ARBA00022679"/>
    </source>
</evidence>
<feature type="domain" description="Nucleotidyl transferase" evidence="12">
    <location>
        <begin position="4"/>
        <end position="217"/>
    </location>
</feature>
<reference evidence="13" key="2">
    <citation type="journal article" date="2021" name="Microbiome">
        <title>Successional dynamics and alternative stable states in a saline activated sludge microbial community over 9 years.</title>
        <authorList>
            <person name="Wang Y."/>
            <person name="Ye J."/>
            <person name="Ju F."/>
            <person name="Liu L."/>
            <person name="Boyd J.A."/>
            <person name="Deng Y."/>
            <person name="Parks D.H."/>
            <person name="Jiang X."/>
            <person name="Yin X."/>
            <person name="Woodcroft B.J."/>
            <person name="Tyson G.W."/>
            <person name="Hugenholtz P."/>
            <person name="Polz M.F."/>
            <person name="Zhang T."/>
        </authorList>
    </citation>
    <scope>NUCLEOTIDE SEQUENCE</scope>
    <source>
        <strain evidence="13">HKST-UBA11</strain>
    </source>
</reference>
<dbReference type="InterPro" id="IPR005835">
    <property type="entry name" value="NTP_transferase_dom"/>
</dbReference>
<keyword evidence="7" id="KW-0677">Repeat</keyword>
<evidence type="ECO:0000256" key="1">
    <source>
        <dbReference type="ARBA" id="ARBA00005166"/>
    </source>
</evidence>
<dbReference type="GO" id="GO:0019134">
    <property type="term" value="F:glucosamine-1-phosphate N-acetyltransferase activity"/>
    <property type="evidence" value="ECO:0007669"/>
    <property type="project" value="UniProtKB-EC"/>
</dbReference>
<dbReference type="InterPro" id="IPR029044">
    <property type="entry name" value="Nucleotide-diphossugar_trans"/>
</dbReference>
<comment type="similarity">
    <text evidence="3">In the C-terminal section; belongs to the transferase hexapeptide repeat family.</text>
</comment>
<dbReference type="InterPro" id="IPR050065">
    <property type="entry name" value="GlmU-like"/>
</dbReference>
<dbReference type="PANTHER" id="PTHR43584:SF8">
    <property type="entry name" value="N-ACETYLMURAMATE ALPHA-1-PHOSPHATE URIDYLYLTRANSFERASE"/>
    <property type="match status" value="1"/>
</dbReference>
<evidence type="ECO:0000256" key="7">
    <source>
        <dbReference type="ARBA" id="ARBA00022737"/>
    </source>
</evidence>
<accession>A0A955L9S1</accession>
<sequence>MNLLLLAGGSSSRFYPLKEKNTYEFLGVSVVEYQLKRYINFLQPNKVVIIVNAKIEEEIKELVQNSNISADVVVQEGDGMAGAAQTGLSYLDPEDELIVANMNDFFDDSLFAKFLELKSSGSKRNLVTGLKTKTYFPGGYLVLDDESNVIGVEEKPGEGNEHSSEYVRFVFDYFMKAGDFSRALDEASSNKDDVYEVAQSILMAEKAFELLEYQQEWRSIKYPWHVLEVMELFLSKLEGETIADNVQIAENVTIKGDVIIESGVKIFEGAVIRGPAYIGKNTIIGNGALVRNSMIGNNSVVGFATEVSRSYVGNDTWFHKNYIGDSIIEHNVSFGSNAVTANLRLDEDEIYAMVKGEKIPTGTTKLGTIVGSNTRIGVGAMIMPGVKIGSDSVVGPMVVVQKDISAGVFLKTVQETVERENKISITDKNRDEYSSKL</sequence>
<dbReference type="SUPFAM" id="SSF51161">
    <property type="entry name" value="Trimeric LpxA-like enzymes"/>
    <property type="match status" value="1"/>
</dbReference>
<evidence type="ECO:0000256" key="8">
    <source>
        <dbReference type="ARBA" id="ARBA00023268"/>
    </source>
</evidence>
<evidence type="ECO:0000256" key="10">
    <source>
        <dbReference type="ARBA" id="ARBA00048247"/>
    </source>
</evidence>
<dbReference type="Pfam" id="PF00483">
    <property type="entry name" value="NTP_transferase"/>
    <property type="match status" value="1"/>
</dbReference>
<dbReference type="InterPro" id="IPR011004">
    <property type="entry name" value="Trimer_LpxA-like_sf"/>
</dbReference>
<dbReference type="SUPFAM" id="SSF53448">
    <property type="entry name" value="Nucleotide-diphospho-sugar transferases"/>
    <property type="match status" value="1"/>
</dbReference>
<comment type="pathway">
    <text evidence="1">Nucleotide-sugar biosynthesis; UDP-N-acetyl-alpha-D-glucosamine biosynthesis; N-acetyl-alpha-D-glucosamine 1-phosphate from alpha-D-glucosamine 6-phosphate (route II): step 2/2.</text>
</comment>
<dbReference type="AlphaFoldDB" id="A0A955L9S1"/>
<gene>
    <name evidence="13" type="ORF">KC717_05810</name>
</gene>
<keyword evidence="8" id="KW-0511">Multifunctional enzyme</keyword>
<keyword evidence="9" id="KW-0012">Acyltransferase</keyword>
<dbReference type="Pfam" id="PF00132">
    <property type="entry name" value="Hexapep"/>
    <property type="match status" value="2"/>
</dbReference>
<comment type="catalytic activity">
    <reaction evidence="10">
        <text>alpha-D-glucosamine 1-phosphate + acetyl-CoA = N-acetyl-alpha-D-glucosamine 1-phosphate + CoA + H(+)</text>
        <dbReference type="Rhea" id="RHEA:13725"/>
        <dbReference type="ChEBI" id="CHEBI:15378"/>
        <dbReference type="ChEBI" id="CHEBI:57287"/>
        <dbReference type="ChEBI" id="CHEBI:57288"/>
        <dbReference type="ChEBI" id="CHEBI:57776"/>
        <dbReference type="ChEBI" id="CHEBI:58516"/>
        <dbReference type="EC" id="2.3.1.157"/>
    </reaction>
</comment>
<evidence type="ECO:0000259" key="12">
    <source>
        <dbReference type="Pfam" id="PF00483"/>
    </source>
</evidence>
<dbReference type="PROSITE" id="PS00101">
    <property type="entry name" value="HEXAPEP_TRANSFERASES"/>
    <property type="match status" value="1"/>
</dbReference>
<dbReference type="EMBL" id="JAGQLH010000084">
    <property type="protein sequence ID" value="MCA9386136.1"/>
    <property type="molecule type" value="Genomic_DNA"/>
</dbReference>
<dbReference type="InterPro" id="IPR018357">
    <property type="entry name" value="Hexapep_transf_CS"/>
</dbReference>
<dbReference type="Gene3D" id="2.160.10.10">
    <property type="entry name" value="Hexapeptide repeat proteins"/>
    <property type="match status" value="1"/>
</dbReference>
<comment type="catalytic activity">
    <reaction evidence="11">
        <text>N-acetyl-alpha-D-glucosamine 1-phosphate + UTP + H(+) = UDP-N-acetyl-alpha-D-glucosamine + diphosphate</text>
        <dbReference type="Rhea" id="RHEA:13509"/>
        <dbReference type="ChEBI" id="CHEBI:15378"/>
        <dbReference type="ChEBI" id="CHEBI:33019"/>
        <dbReference type="ChEBI" id="CHEBI:46398"/>
        <dbReference type="ChEBI" id="CHEBI:57705"/>
        <dbReference type="ChEBI" id="CHEBI:57776"/>
        <dbReference type="EC" id="2.7.7.23"/>
    </reaction>
</comment>
<keyword evidence="6" id="KW-0548">Nucleotidyltransferase</keyword>
<protein>
    <submittedName>
        <fullName evidence="13">NTP transferase domain-containing protein</fullName>
    </submittedName>
</protein>
<keyword evidence="5 13" id="KW-0808">Transferase</keyword>
<evidence type="ECO:0000313" key="14">
    <source>
        <dbReference type="Proteomes" id="UP000754563"/>
    </source>
</evidence>
<evidence type="ECO:0000313" key="13">
    <source>
        <dbReference type="EMBL" id="MCA9386136.1"/>
    </source>
</evidence>
<evidence type="ECO:0000256" key="6">
    <source>
        <dbReference type="ARBA" id="ARBA00022695"/>
    </source>
</evidence>
<evidence type="ECO:0000256" key="4">
    <source>
        <dbReference type="ARBA" id="ARBA00007947"/>
    </source>
</evidence>
<name>A0A955L9S1_9BACT</name>
<dbReference type="Gene3D" id="3.90.550.10">
    <property type="entry name" value="Spore Coat Polysaccharide Biosynthesis Protein SpsA, Chain A"/>
    <property type="match status" value="1"/>
</dbReference>
<dbReference type="InterPro" id="IPR001451">
    <property type="entry name" value="Hexapep"/>
</dbReference>
<organism evidence="13 14">
    <name type="scientific">Candidatus Dojkabacteria bacterium</name>
    <dbReference type="NCBI Taxonomy" id="2099670"/>
    <lineage>
        <taxon>Bacteria</taxon>
        <taxon>Candidatus Dojkabacteria</taxon>
    </lineage>
</organism>
<dbReference type="PANTHER" id="PTHR43584">
    <property type="entry name" value="NUCLEOTIDYL TRANSFERASE"/>
    <property type="match status" value="1"/>
</dbReference>
<evidence type="ECO:0000256" key="9">
    <source>
        <dbReference type="ARBA" id="ARBA00023315"/>
    </source>
</evidence>
<proteinExistence type="inferred from homology"/>